<dbReference type="InterPro" id="IPR003754">
    <property type="entry name" value="4pyrrol_synth_uPrphyn_synth"/>
</dbReference>
<evidence type="ECO:0000256" key="4">
    <source>
        <dbReference type="ARBA" id="ARBA00023239"/>
    </source>
</evidence>
<accession>A0A3B0SU59</accession>
<evidence type="ECO:0000256" key="6">
    <source>
        <dbReference type="ARBA" id="ARBA00031702"/>
    </source>
</evidence>
<name>A0A3B0SU59_9ZZZZ</name>
<comment type="pathway">
    <text evidence="1">Porphyrin-containing compound metabolism; protoporphyrin-IX biosynthesis; coproporphyrinogen-III from 5-aminolevulinate: step 3/4.</text>
</comment>
<gene>
    <name evidence="10" type="ORF">MNBD_ALPHA01-1528</name>
</gene>
<dbReference type="SUPFAM" id="SSF69618">
    <property type="entry name" value="HemD-like"/>
    <property type="match status" value="1"/>
</dbReference>
<evidence type="ECO:0000256" key="7">
    <source>
        <dbReference type="ARBA" id="ARBA00032649"/>
    </source>
</evidence>
<feature type="domain" description="Tetrapyrrole biosynthesis uroporphyrinogen III synthase" evidence="9">
    <location>
        <begin position="14"/>
        <end position="229"/>
    </location>
</feature>
<evidence type="ECO:0000256" key="2">
    <source>
        <dbReference type="ARBA" id="ARBA00008133"/>
    </source>
</evidence>
<evidence type="ECO:0000256" key="5">
    <source>
        <dbReference type="ARBA" id="ARBA00023244"/>
    </source>
</evidence>
<evidence type="ECO:0000256" key="3">
    <source>
        <dbReference type="ARBA" id="ARBA00013109"/>
    </source>
</evidence>
<comment type="similarity">
    <text evidence="2">Belongs to the uroporphyrinogen-III synthase family.</text>
</comment>
<dbReference type="CDD" id="cd06578">
    <property type="entry name" value="HemD"/>
    <property type="match status" value="1"/>
</dbReference>
<dbReference type="PANTHER" id="PTHR38042">
    <property type="entry name" value="UROPORPHYRINOGEN-III SYNTHASE, CHLOROPLASTIC"/>
    <property type="match status" value="1"/>
</dbReference>
<dbReference type="EMBL" id="UOEJ01000279">
    <property type="protein sequence ID" value="VAW07573.1"/>
    <property type="molecule type" value="Genomic_DNA"/>
</dbReference>
<evidence type="ECO:0000256" key="8">
    <source>
        <dbReference type="ARBA" id="ARBA00048617"/>
    </source>
</evidence>
<keyword evidence="5" id="KW-0627">Porphyrin biosynthesis</keyword>
<proteinExistence type="inferred from homology"/>
<protein>
    <recommendedName>
        <fullName evidence="3">uroporphyrinogen-III synthase</fullName>
        <ecNumber evidence="3">4.2.1.75</ecNumber>
    </recommendedName>
    <alternativeName>
        <fullName evidence="7">Hydroxymethylbilane hydrolyase [cyclizing]</fullName>
    </alternativeName>
    <alternativeName>
        <fullName evidence="6">Uroporphyrinogen-III cosynthase</fullName>
    </alternativeName>
</protein>
<dbReference type="InterPro" id="IPR036108">
    <property type="entry name" value="4pyrrol_syn_uPrphyn_synt_sf"/>
</dbReference>
<dbReference type="Gene3D" id="3.40.50.10090">
    <property type="match status" value="2"/>
</dbReference>
<comment type="catalytic activity">
    <reaction evidence="8">
        <text>hydroxymethylbilane = uroporphyrinogen III + H2O</text>
        <dbReference type="Rhea" id="RHEA:18965"/>
        <dbReference type="ChEBI" id="CHEBI:15377"/>
        <dbReference type="ChEBI" id="CHEBI:57308"/>
        <dbReference type="ChEBI" id="CHEBI:57845"/>
        <dbReference type="EC" id="4.2.1.75"/>
    </reaction>
</comment>
<keyword evidence="4 10" id="KW-0456">Lyase</keyword>
<sequence>MYFLLTRPEEDNEKLARNLETLGHQVWCDPLLVIEIYRVGNVAPDKFQAIIFTSANGVRAFVQNSQDRDIPCYAVGQATAGTARDAGFRSVQAAGGDVEKLARFICHNLSPEDGPLLHISGRDVAGDLSKLLAGDGFHVACEKLYRATRVTNLSTITQDMIKAGQISHIPFFSPRTAKTFITLIKKAGLENYLTEITALCLSSAVSDVIKSLCWHEILTARQPDQVSLFDLIDVKLEENRQ</sequence>
<reference evidence="10" key="1">
    <citation type="submission" date="2018-06" db="EMBL/GenBank/DDBJ databases">
        <authorList>
            <person name="Zhirakovskaya E."/>
        </authorList>
    </citation>
    <scope>NUCLEOTIDE SEQUENCE</scope>
</reference>
<evidence type="ECO:0000313" key="10">
    <source>
        <dbReference type="EMBL" id="VAW07573.1"/>
    </source>
</evidence>
<dbReference type="GO" id="GO:0006780">
    <property type="term" value="P:uroporphyrinogen III biosynthetic process"/>
    <property type="evidence" value="ECO:0007669"/>
    <property type="project" value="InterPro"/>
</dbReference>
<dbReference type="InterPro" id="IPR039793">
    <property type="entry name" value="UROS/Hem4"/>
</dbReference>
<organism evidence="10">
    <name type="scientific">hydrothermal vent metagenome</name>
    <dbReference type="NCBI Taxonomy" id="652676"/>
    <lineage>
        <taxon>unclassified sequences</taxon>
        <taxon>metagenomes</taxon>
        <taxon>ecological metagenomes</taxon>
    </lineage>
</organism>
<dbReference type="AlphaFoldDB" id="A0A3B0SU59"/>
<evidence type="ECO:0000256" key="1">
    <source>
        <dbReference type="ARBA" id="ARBA00004772"/>
    </source>
</evidence>
<dbReference type="EC" id="4.2.1.75" evidence="3"/>
<dbReference type="PANTHER" id="PTHR38042:SF1">
    <property type="entry name" value="UROPORPHYRINOGEN-III SYNTHASE, CHLOROPLASTIC"/>
    <property type="match status" value="1"/>
</dbReference>
<evidence type="ECO:0000259" key="9">
    <source>
        <dbReference type="Pfam" id="PF02602"/>
    </source>
</evidence>
<dbReference type="GO" id="GO:0004852">
    <property type="term" value="F:uroporphyrinogen-III synthase activity"/>
    <property type="evidence" value="ECO:0007669"/>
    <property type="project" value="UniProtKB-EC"/>
</dbReference>
<dbReference type="Pfam" id="PF02602">
    <property type="entry name" value="HEM4"/>
    <property type="match status" value="1"/>
</dbReference>